<name>A0A1G2L0F5_9BACT</name>
<accession>A0A1G2L0F5</accession>
<proteinExistence type="predicted"/>
<gene>
    <name evidence="2" type="ORF">A3C92_01905</name>
</gene>
<feature type="transmembrane region" description="Helical" evidence="1">
    <location>
        <begin position="131"/>
        <end position="152"/>
    </location>
</feature>
<comment type="caution">
    <text evidence="2">The sequence shown here is derived from an EMBL/GenBank/DDBJ whole genome shotgun (WGS) entry which is preliminary data.</text>
</comment>
<keyword evidence="1" id="KW-0472">Membrane</keyword>
<dbReference type="AlphaFoldDB" id="A0A1G2L0F5"/>
<protein>
    <recommendedName>
        <fullName evidence="4">Glycosyltransferase RgtA/B/C/D-like domain-containing protein</fullName>
    </recommendedName>
</protein>
<sequence>MVDRIASVVKKHWAVFALAVLVSGIYGSHHYFIPRILDNRVGTETGRGTTGDGVLLSTSRNIGSGTYHPLTFAAHPDAAFYGLRANAVYYGEWRTGDVSVPDNAASPWTLPPFGAVLIGAMGRVLGSLDRAFIVSDLLFPPLIFIVLYFLAFELTGARALSLFFASFFIFTPMALLAFPPITPSLARMLMERIMPEPASILYFSRLEYPKTTFLFYALAIYGVLRTLRRDERWSVWLAGICFGLMFYNYLYDWMYFFIALCLAAVFLVITGRRAACMRLAKIAGIGFALSLPYWYNLFLLRRLPQYHELEARIGIETGRAFRWASVWKSYARNILFGLLAAGAMPRRRRTTLYWIIGLLTAFLVAVNLQVIVGFNPHPDHWYRISFLPVGLAMLAAGYWAARRYVPARVLSYGSAVAALGIALILGRSLVSQYQYSNRDAQYYALDPAYAAAYAWLEREGAKNATVASLDFSTNNELALHTPQKTFVVNAVHTGVSDDAVWDRFIAASAVGGVSPEHFAELIQTDPVLFHLTHNAYRDHSFDSSFRYDAGAVRRLPEDVREHLIGRYKNIMDTQKEGTLILPDYLLIGPREEKIAAPAIGKTVRKVYDANGIRIYRAVERR</sequence>
<evidence type="ECO:0008006" key="4">
    <source>
        <dbReference type="Google" id="ProtNLM"/>
    </source>
</evidence>
<organism evidence="2 3">
    <name type="scientific">Candidatus Sungbacteria bacterium RIFCSPHIGHO2_02_FULL_53_17</name>
    <dbReference type="NCBI Taxonomy" id="1802275"/>
    <lineage>
        <taxon>Bacteria</taxon>
        <taxon>Candidatus Sungiibacteriota</taxon>
    </lineage>
</organism>
<feature type="transmembrane region" description="Helical" evidence="1">
    <location>
        <begin position="159"/>
        <end position="179"/>
    </location>
</feature>
<feature type="transmembrane region" description="Helical" evidence="1">
    <location>
        <begin position="409"/>
        <end position="430"/>
    </location>
</feature>
<feature type="transmembrane region" description="Helical" evidence="1">
    <location>
        <begin position="352"/>
        <end position="374"/>
    </location>
</feature>
<evidence type="ECO:0000256" key="1">
    <source>
        <dbReference type="SAM" id="Phobius"/>
    </source>
</evidence>
<evidence type="ECO:0000313" key="3">
    <source>
        <dbReference type="Proteomes" id="UP000177177"/>
    </source>
</evidence>
<feature type="transmembrane region" description="Helical" evidence="1">
    <location>
        <begin position="233"/>
        <end position="250"/>
    </location>
</feature>
<keyword evidence="1" id="KW-0812">Transmembrane</keyword>
<feature type="transmembrane region" description="Helical" evidence="1">
    <location>
        <begin position="256"/>
        <end position="275"/>
    </location>
</feature>
<feature type="transmembrane region" description="Helical" evidence="1">
    <location>
        <begin position="12"/>
        <end position="33"/>
    </location>
</feature>
<dbReference type="Proteomes" id="UP000177177">
    <property type="component" value="Unassembled WGS sequence"/>
</dbReference>
<evidence type="ECO:0000313" key="2">
    <source>
        <dbReference type="EMBL" id="OHA04159.1"/>
    </source>
</evidence>
<reference evidence="2 3" key="1">
    <citation type="journal article" date="2016" name="Nat. Commun.">
        <title>Thousands of microbial genomes shed light on interconnected biogeochemical processes in an aquifer system.</title>
        <authorList>
            <person name="Anantharaman K."/>
            <person name="Brown C.T."/>
            <person name="Hug L.A."/>
            <person name="Sharon I."/>
            <person name="Castelle C.J."/>
            <person name="Probst A.J."/>
            <person name="Thomas B.C."/>
            <person name="Singh A."/>
            <person name="Wilkins M.J."/>
            <person name="Karaoz U."/>
            <person name="Brodie E.L."/>
            <person name="Williams K.H."/>
            <person name="Hubbard S.S."/>
            <person name="Banfield J.F."/>
        </authorList>
    </citation>
    <scope>NUCLEOTIDE SEQUENCE [LARGE SCALE GENOMIC DNA]</scope>
</reference>
<dbReference type="EMBL" id="MHQN01000003">
    <property type="protein sequence ID" value="OHA04159.1"/>
    <property type="molecule type" value="Genomic_DNA"/>
</dbReference>
<keyword evidence="1" id="KW-1133">Transmembrane helix</keyword>
<feature type="transmembrane region" description="Helical" evidence="1">
    <location>
        <begin position="380"/>
        <end position="400"/>
    </location>
</feature>